<dbReference type="NCBIfam" id="TIGR00231">
    <property type="entry name" value="small_GTP"/>
    <property type="match status" value="1"/>
</dbReference>
<dbReference type="HAMAP" id="MF_00072">
    <property type="entry name" value="Rel_fac_3"/>
    <property type="match status" value="1"/>
</dbReference>
<dbReference type="EMBL" id="JAUSTI010000009">
    <property type="protein sequence ID" value="MDQ0171929.1"/>
    <property type="molecule type" value="Genomic_DNA"/>
</dbReference>
<dbReference type="PRINTS" id="PR00315">
    <property type="entry name" value="ELONGATNFCT"/>
</dbReference>
<evidence type="ECO:0000256" key="2">
    <source>
        <dbReference type="ARBA" id="ARBA00009978"/>
    </source>
</evidence>
<proteinExistence type="inferred from homology"/>
<protein>
    <recommendedName>
        <fullName evidence="7 8">Peptide chain release factor 3</fullName>
        <shortName evidence="7">RF-3</shortName>
    </recommendedName>
</protein>
<reference evidence="10 11" key="1">
    <citation type="submission" date="2023-07" db="EMBL/GenBank/DDBJ databases">
        <title>Sorghum-associated microbial communities from plants grown in Nebraska, USA.</title>
        <authorList>
            <person name="Schachtman D."/>
        </authorList>
    </citation>
    <scope>NUCLEOTIDE SEQUENCE [LARGE SCALE GENOMIC DNA]</scope>
    <source>
        <strain evidence="10 11">DS1314</strain>
    </source>
</reference>
<dbReference type="CDD" id="cd04169">
    <property type="entry name" value="RF3"/>
    <property type="match status" value="1"/>
</dbReference>
<gene>
    <name evidence="7" type="primary">prfC</name>
    <name evidence="10" type="ORF">J2T19_003391</name>
</gene>
<dbReference type="SUPFAM" id="SSF50447">
    <property type="entry name" value="Translation proteins"/>
    <property type="match status" value="1"/>
</dbReference>
<evidence type="ECO:0000256" key="6">
    <source>
        <dbReference type="ARBA" id="ARBA00023134"/>
    </source>
</evidence>
<keyword evidence="6 7" id="KW-0342">GTP-binding</keyword>
<keyword evidence="3 7" id="KW-0963">Cytoplasm</keyword>
<dbReference type="InterPro" id="IPR032090">
    <property type="entry name" value="RF3_C"/>
</dbReference>
<keyword evidence="5 7" id="KW-0648">Protein biosynthesis</keyword>
<accession>A0ABT9WFB4</accession>
<dbReference type="CDD" id="cd03689">
    <property type="entry name" value="RF3_II"/>
    <property type="match status" value="1"/>
</dbReference>
<dbReference type="Proteomes" id="UP001233836">
    <property type="component" value="Unassembled WGS sequence"/>
</dbReference>
<dbReference type="PROSITE" id="PS51722">
    <property type="entry name" value="G_TR_2"/>
    <property type="match status" value="1"/>
</dbReference>
<dbReference type="InterPro" id="IPR005225">
    <property type="entry name" value="Small_GTP-bd"/>
</dbReference>
<sequence length="548" mass="61927">MNNWTGSAGLNVNERMKGIEAMSKAADNILQQEVDKRRTFAIISHPDAGKTTLTEKLLLFGGAIRLAGTVKARKASKHATSDWMEIEKQRGISVTSSVMQFDYLDHRINILDTPGHQDFSEDTYRTLTAADSAVMLIDVAKGVEAQTIKLFQVCAKRGIPIFTFINKLDREGQSPFDLMEELENVLGIRSVPMNWPIGTGRDLCGVYDRMKNQVELFQGDDHSTIKVQKVDGYKDPIIREMAGEYLHDQLCQELELLDVAGDPFDMEKVQRGELTPIFFGSAINNFGVQTFLENFLELAPKPEPRHSTAGDIEPTNEKFSGYVFKIQANMNPAHRDRIAFLRIVSGKFQRGMSVKHNRVGKEIKLSQPQQFLAQDRDIVEEAYAGDIIGLFDPGIFRIGDSLSQGSEVVFDELPTFSPEIFAKVTVKNALKHKQYQKGIDQLTEEGTIQVFNTVSFDETLLGVVGQLQFEVFEYRMKGEYGVDVQLQRMPYQFARWIVDENLDPSKFRINSTLVKDKKGNYVVLFENEYAMRTAMDKNPTAKFLETAP</sequence>
<dbReference type="InterPro" id="IPR053905">
    <property type="entry name" value="EF-G-like_DII"/>
</dbReference>
<feature type="binding site" evidence="7">
    <location>
        <begin position="112"/>
        <end position="116"/>
    </location>
    <ligand>
        <name>GTP</name>
        <dbReference type="ChEBI" id="CHEBI:37565"/>
    </ligand>
</feature>
<dbReference type="InterPro" id="IPR009000">
    <property type="entry name" value="Transl_B-barrel_sf"/>
</dbReference>
<dbReference type="InterPro" id="IPR038467">
    <property type="entry name" value="RF3_dom_3_sf"/>
</dbReference>
<keyword evidence="11" id="KW-1185">Reference proteome</keyword>
<evidence type="ECO:0000256" key="7">
    <source>
        <dbReference type="HAMAP-Rule" id="MF_00072"/>
    </source>
</evidence>
<dbReference type="Gene3D" id="2.40.30.10">
    <property type="entry name" value="Translation factors"/>
    <property type="match status" value="1"/>
</dbReference>
<dbReference type="Gene3D" id="3.30.70.3280">
    <property type="entry name" value="Peptide chain release factor 3, domain III"/>
    <property type="match status" value="1"/>
</dbReference>
<feature type="domain" description="Tr-type G" evidence="9">
    <location>
        <begin position="35"/>
        <end position="303"/>
    </location>
</feature>
<dbReference type="InterPro" id="IPR031157">
    <property type="entry name" value="G_TR_CS"/>
</dbReference>
<dbReference type="InterPro" id="IPR035647">
    <property type="entry name" value="EFG_III/V"/>
</dbReference>
<keyword evidence="4 7" id="KW-0547">Nucleotide-binding</keyword>
<dbReference type="SUPFAM" id="SSF52540">
    <property type="entry name" value="P-loop containing nucleoside triphosphate hydrolases"/>
    <property type="match status" value="1"/>
</dbReference>
<dbReference type="Pfam" id="PF00009">
    <property type="entry name" value="GTP_EFTU"/>
    <property type="match status" value="1"/>
</dbReference>
<dbReference type="NCBIfam" id="NF001964">
    <property type="entry name" value="PRK00741.1"/>
    <property type="match status" value="1"/>
</dbReference>
<evidence type="ECO:0000313" key="11">
    <source>
        <dbReference type="Proteomes" id="UP001233836"/>
    </source>
</evidence>
<dbReference type="Pfam" id="PF22042">
    <property type="entry name" value="EF-G_D2"/>
    <property type="match status" value="1"/>
</dbReference>
<organism evidence="10 11">
    <name type="scientific">Paenibacillus tundrae</name>
    <dbReference type="NCBI Taxonomy" id="528187"/>
    <lineage>
        <taxon>Bacteria</taxon>
        <taxon>Bacillati</taxon>
        <taxon>Bacillota</taxon>
        <taxon>Bacilli</taxon>
        <taxon>Bacillales</taxon>
        <taxon>Paenibacillaceae</taxon>
        <taxon>Paenibacillus</taxon>
    </lineage>
</organism>
<dbReference type="InterPro" id="IPR041732">
    <property type="entry name" value="RF3_GTP-bd"/>
</dbReference>
<feature type="binding site" evidence="7">
    <location>
        <begin position="44"/>
        <end position="51"/>
    </location>
    <ligand>
        <name>GTP</name>
        <dbReference type="ChEBI" id="CHEBI:37565"/>
    </ligand>
</feature>
<evidence type="ECO:0000259" key="9">
    <source>
        <dbReference type="PROSITE" id="PS51722"/>
    </source>
</evidence>
<dbReference type="Gene3D" id="3.40.50.300">
    <property type="entry name" value="P-loop containing nucleotide triphosphate hydrolases"/>
    <property type="match status" value="1"/>
</dbReference>
<dbReference type="Pfam" id="PF16658">
    <property type="entry name" value="RF3_C"/>
    <property type="match status" value="1"/>
</dbReference>
<evidence type="ECO:0000256" key="5">
    <source>
        <dbReference type="ARBA" id="ARBA00022917"/>
    </source>
</evidence>
<dbReference type="InterPro" id="IPR004548">
    <property type="entry name" value="PrfC"/>
</dbReference>
<evidence type="ECO:0000256" key="8">
    <source>
        <dbReference type="NCBIfam" id="TIGR00503"/>
    </source>
</evidence>
<dbReference type="NCBIfam" id="TIGR00503">
    <property type="entry name" value="prfC"/>
    <property type="match status" value="1"/>
</dbReference>
<evidence type="ECO:0000256" key="1">
    <source>
        <dbReference type="ARBA" id="ARBA00004496"/>
    </source>
</evidence>
<comment type="subcellular location">
    <subcellularLocation>
        <location evidence="1 7">Cytoplasm</location>
    </subcellularLocation>
</comment>
<feature type="binding site" evidence="7">
    <location>
        <begin position="166"/>
        <end position="169"/>
    </location>
    <ligand>
        <name>GTP</name>
        <dbReference type="ChEBI" id="CHEBI:37565"/>
    </ligand>
</feature>
<evidence type="ECO:0000313" key="10">
    <source>
        <dbReference type="EMBL" id="MDQ0171929.1"/>
    </source>
</evidence>
<dbReference type="InterPro" id="IPR000795">
    <property type="entry name" value="T_Tr_GTP-bd_dom"/>
</dbReference>
<comment type="caution">
    <text evidence="10">The sequence shown here is derived from an EMBL/GenBank/DDBJ whole genome shotgun (WGS) entry which is preliminary data.</text>
</comment>
<dbReference type="SUPFAM" id="SSF54980">
    <property type="entry name" value="EF-G C-terminal domain-like"/>
    <property type="match status" value="1"/>
</dbReference>
<comment type="function">
    <text evidence="7">Increases the formation of ribosomal termination complexes and stimulates activities of RF-1 and RF-2. It binds guanine nucleotides and has strong preference for UGA stop codons. It may interact directly with the ribosome. The stimulation of RF-1 and RF-2 is significantly reduced by GTP and GDP, but not by GMP.</text>
</comment>
<dbReference type="InterPro" id="IPR027417">
    <property type="entry name" value="P-loop_NTPase"/>
</dbReference>
<dbReference type="PANTHER" id="PTHR43556:SF2">
    <property type="entry name" value="PEPTIDE CHAIN RELEASE FACTOR RF3"/>
    <property type="match status" value="1"/>
</dbReference>
<dbReference type="PANTHER" id="PTHR43556">
    <property type="entry name" value="PEPTIDE CHAIN RELEASE FACTOR RF3"/>
    <property type="match status" value="1"/>
</dbReference>
<evidence type="ECO:0000256" key="4">
    <source>
        <dbReference type="ARBA" id="ARBA00022741"/>
    </source>
</evidence>
<name>A0ABT9WFB4_9BACL</name>
<dbReference type="PROSITE" id="PS00301">
    <property type="entry name" value="G_TR_1"/>
    <property type="match status" value="1"/>
</dbReference>
<evidence type="ECO:0000256" key="3">
    <source>
        <dbReference type="ARBA" id="ARBA00022490"/>
    </source>
</evidence>
<comment type="similarity">
    <text evidence="2 7">Belongs to the TRAFAC class translation factor GTPase superfamily. Classic translation factor GTPase family. PrfC subfamily.</text>
</comment>